<evidence type="ECO:0000256" key="3">
    <source>
        <dbReference type="ARBA" id="ARBA00022729"/>
    </source>
</evidence>
<evidence type="ECO:0000313" key="8">
    <source>
        <dbReference type="Proteomes" id="UP001187415"/>
    </source>
</evidence>
<protein>
    <recommendedName>
        <fullName evidence="9">Apolipoprotein M</fullName>
    </recommendedName>
</protein>
<feature type="signal peptide" evidence="6">
    <location>
        <begin position="1"/>
        <end position="25"/>
    </location>
</feature>
<feature type="chain" id="PRO_5041637011" description="Apolipoprotein M" evidence="6">
    <location>
        <begin position="26"/>
        <end position="204"/>
    </location>
</feature>
<comment type="subcellular location">
    <subcellularLocation>
        <location evidence="1">Secreted</location>
    </subcellularLocation>
</comment>
<dbReference type="Proteomes" id="UP001187415">
    <property type="component" value="Unassembled WGS sequence"/>
</dbReference>
<feature type="region of interest" description="Disordered" evidence="5">
    <location>
        <begin position="178"/>
        <end position="204"/>
    </location>
</feature>
<evidence type="ECO:0000256" key="4">
    <source>
        <dbReference type="ARBA" id="ARBA00023180"/>
    </source>
</evidence>
<dbReference type="GO" id="GO:0005576">
    <property type="term" value="C:extracellular region"/>
    <property type="evidence" value="ECO:0007669"/>
    <property type="project" value="UniProtKB-SubCell"/>
</dbReference>
<sequence>MIPPHRVGFSVFAMALLSLTSLSHSAPPACETLIRPLDQLDPHHLEGRWAMVAGSLSDLSLMERLAQRDSATFSFSSNISDSYILFSRSAHVENKCHYSSENTSLKGSSFTFENGSITTTFIHTSCRDCIVVSCVVESGKRHHFYLLSRRRRLEQEEVEEFRAQVQCLHMPPPVVMDPTKELCPEPTTSNSATQSGEKTEEDRK</sequence>
<reference evidence="7" key="1">
    <citation type="submission" date="2023-07" db="EMBL/GenBank/DDBJ databases">
        <title>Chromosome-level Genome Assembly of Striped Snakehead (Channa striata).</title>
        <authorList>
            <person name="Liu H."/>
        </authorList>
    </citation>
    <scope>NUCLEOTIDE SEQUENCE</scope>
    <source>
        <strain evidence="7">Gz</strain>
        <tissue evidence="7">Muscle</tissue>
    </source>
</reference>
<dbReference type="SUPFAM" id="SSF50814">
    <property type="entry name" value="Lipocalins"/>
    <property type="match status" value="1"/>
</dbReference>
<dbReference type="PANTHER" id="PTHR11967:SF2">
    <property type="entry name" value="ALPHA-1-ACID GLYCOPROTEIN 1"/>
    <property type="match status" value="1"/>
</dbReference>
<dbReference type="AlphaFoldDB" id="A0AA88ILX9"/>
<keyword evidence="4" id="KW-0325">Glycoprotein</keyword>
<comment type="caution">
    <text evidence="7">The sequence shown here is derived from an EMBL/GenBank/DDBJ whole genome shotgun (WGS) entry which is preliminary data.</text>
</comment>
<evidence type="ECO:0008006" key="9">
    <source>
        <dbReference type="Google" id="ProtNLM"/>
    </source>
</evidence>
<dbReference type="InterPro" id="IPR012674">
    <property type="entry name" value="Calycin"/>
</dbReference>
<evidence type="ECO:0000313" key="7">
    <source>
        <dbReference type="EMBL" id="KAK2816892.1"/>
    </source>
</evidence>
<evidence type="ECO:0000256" key="2">
    <source>
        <dbReference type="ARBA" id="ARBA00022525"/>
    </source>
</evidence>
<evidence type="ECO:0000256" key="6">
    <source>
        <dbReference type="SAM" id="SignalP"/>
    </source>
</evidence>
<organism evidence="7 8">
    <name type="scientific">Channa striata</name>
    <name type="common">Snakehead murrel</name>
    <name type="synonym">Ophicephalus striatus</name>
    <dbReference type="NCBI Taxonomy" id="64152"/>
    <lineage>
        <taxon>Eukaryota</taxon>
        <taxon>Metazoa</taxon>
        <taxon>Chordata</taxon>
        <taxon>Craniata</taxon>
        <taxon>Vertebrata</taxon>
        <taxon>Euteleostomi</taxon>
        <taxon>Actinopterygii</taxon>
        <taxon>Neopterygii</taxon>
        <taxon>Teleostei</taxon>
        <taxon>Neoteleostei</taxon>
        <taxon>Acanthomorphata</taxon>
        <taxon>Anabantaria</taxon>
        <taxon>Anabantiformes</taxon>
        <taxon>Channoidei</taxon>
        <taxon>Channidae</taxon>
        <taxon>Channa</taxon>
    </lineage>
</organism>
<keyword evidence="2" id="KW-0964">Secreted</keyword>
<evidence type="ECO:0000256" key="5">
    <source>
        <dbReference type="SAM" id="MobiDB-lite"/>
    </source>
</evidence>
<keyword evidence="3 6" id="KW-0732">Signal</keyword>
<gene>
    <name evidence="7" type="ORF">Q5P01_025083</name>
</gene>
<dbReference type="Gene3D" id="2.40.128.20">
    <property type="match status" value="1"/>
</dbReference>
<proteinExistence type="predicted"/>
<dbReference type="PANTHER" id="PTHR11967">
    <property type="entry name" value="ALPHA-1-ACID GLYCOPROTEIN"/>
    <property type="match status" value="1"/>
</dbReference>
<accession>A0AA88ILX9</accession>
<name>A0AA88ILX9_CHASR</name>
<dbReference type="EMBL" id="JAUPFM010000021">
    <property type="protein sequence ID" value="KAK2816892.1"/>
    <property type="molecule type" value="Genomic_DNA"/>
</dbReference>
<feature type="compositionally biased region" description="Polar residues" evidence="5">
    <location>
        <begin position="186"/>
        <end position="196"/>
    </location>
</feature>
<evidence type="ECO:0000256" key="1">
    <source>
        <dbReference type="ARBA" id="ARBA00004613"/>
    </source>
</evidence>
<keyword evidence="8" id="KW-1185">Reference proteome</keyword>